<dbReference type="SUPFAM" id="SSF48452">
    <property type="entry name" value="TPR-like"/>
    <property type="match status" value="1"/>
</dbReference>
<evidence type="ECO:0000259" key="3">
    <source>
        <dbReference type="PROSITE" id="PS50043"/>
    </source>
</evidence>
<dbReference type="Gene3D" id="1.25.40.10">
    <property type="entry name" value="Tetratricopeptide repeat domain"/>
    <property type="match status" value="1"/>
</dbReference>
<organism evidence="4 5">
    <name type="scientific">Herbidospora galbida</name>
    <dbReference type="NCBI Taxonomy" id="2575442"/>
    <lineage>
        <taxon>Bacteria</taxon>
        <taxon>Bacillati</taxon>
        <taxon>Actinomycetota</taxon>
        <taxon>Actinomycetes</taxon>
        <taxon>Streptosporangiales</taxon>
        <taxon>Streptosporangiaceae</taxon>
        <taxon>Herbidospora</taxon>
    </lineage>
</organism>
<dbReference type="Proteomes" id="UP000308705">
    <property type="component" value="Unassembled WGS sequence"/>
</dbReference>
<dbReference type="InterPro" id="IPR041664">
    <property type="entry name" value="AAA_16"/>
</dbReference>
<dbReference type="Pfam" id="PF00196">
    <property type="entry name" value="GerE"/>
    <property type="match status" value="1"/>
</dbReference>
<keyword evidence="1" id="KW-0547">Nucleotide-binding</keyword>
<dbReference type="PANTHER" id="PTHR16305:SF35">
    <property type="entry name" value="TRANSCRIPTIONAL ACTIVATOR DOMAIN"/>
    <property type="match status" value="1"/>
</dbReference>
<proteinExistence type="predicted"/>
<evidence type="ECO:0000256" key="1">
    <source>
        <dbReference type="ARBA" id="ARBA00022741"/>
    </source>
</evidence>
<dbReference type="InterPro" id="IPR027417">
    <property type="entry name" value="P-loop_NTPase"/>
</dbReference>
<dbReference type="GO" id="GO:0004016">
    <property type="term" value="F:adenylate cyclase activity"/>
    <property type="evidence" value="ECO:0007669"/>
    <property type="project" value="TreeGrafter"/>
</dbReference>
<reference evidence="4 5" key="1">
    <citation type="submission" date="2019-04" db="EMBL/GenBank/DDBJ databases">
        <title>Herbidospora sp. NEAU-GS14.nov., a novel actinomycete isolated from soil.</title>
        <authorList>
            <person name="Han L."/>
        </authorList>
    </citation>
    <scope>NUCLEOTIDE SEQUENCE [LARGE SCALE GENOMIC DNA]</scope>
    <source>
        <strain evidence="4 5">NEAU-GS14</strain>
    </source>
</reference>
<comment type="caution">
    <text evidence="4">The sequence shown here is derived from an EMBL/GenBank/DDBJ whole genome shotgun (WGS) entry which is preliminary data.</text>
</comment>
<sequence>MAPAEETSTDYPVVGRERELSQFAAVLRDDDLHAFALHGPAGVGKSRLAEECLAIAGQAGFACGRATAGPSMNAVPLGALAHLLPADVGFDPVRDFTRVVETLARPAGGRWVLMVDDLHWLDAASAVLLRQLLDAGAVKLVVTIRSGEPVGHAVATLCGGDAVRRVDLAEFDHEGVARFMRAALGGPVSERAVRSMHRHSGGNALYLRELLHSGLASGTLTHDGQLWDIPQAAPAATPQLAELVRARLAGTGDDARAALEMLALCEPVSPADVQAVASLETLTGLERSGIVRTGTDGRRLFLALAHPLYGEVLRGEIPAERRTTLTLAQAGRVEAFGARRREDELRVAGWRLDATGTADSDLLRRAVVLARHANDYRQIVQLTDALPPAERTLPIKVLRAEGLLEAGHWKEGEEILSEAYTDAATDEERLRIAYMRVINLLWIAAQPERALQVVREAEARIRGPVGRRLLRIVEGTVLAVSGEPGRAAGLLAELERDPEHLRAMNANAWLMGAWALPVALVQLGRSQEAVASAERYHAVHLQVSEHSPVTPPAHQLIALVLALTEAGETARAVEAGARGFEEMMGAAREDGTCHQGRQAVWRCGAVWMATFLGRTFLLTGRPASARRWFSEAAAVARAHGHMKSLHRVYTGLAAAAAQLGELDAARSALEEAWLYPRSGLITGEDALGAAWHLAALGNLAEARELLLTAAGQARAAGHVNAEAWLLTDVARLGGAREVVRRLEELAHAGDGKLIWVRVQFARALASRDPDDLVLVAAGAEAVGADLWAAEAASAAAGEWRRRGEERRANAALQQAAGLLSRCEGSRTPLLVMAPRATPLTARQVEIATMAVSGHSSMEIARALFLSVRTVENHLNQVYAKLGVAGRPALAEALRND</sequence>
<dbReference type="InterPro" id="IPR036388">
    <property type="entry name" value="WH-like_DNA-bd_sf"/>
</dbReference>
<feature type="domain" description="HTH luxR-type" evidence="3">
    <location>
        <begin position="832"/>
        <end position="896"/>
    </location>
</feature>
<dbReference type="GO" id="GO:0005524">
    <property type="term" value="F:ATP binding"/>
    <property type="evidence" value="ECO:0007669"/>
    <property type="project" value="UniProtKB-KW"/>
</dbReference>
<gene>
    <name evidence="4" type="ORF">FDA94_01295</name>
</gene>
<dbReference type="CDD" id="cd06170">
    <property type="entry name" value="LuxR_C_like"/>
    <property type="match status" value="1"/>
</dbReference>
<dbReference type="SMART" id="SM00421">
    <property type="entry name" value="HTH_LUXR"/>
    <property type="match status" value="1"/>
</dbReference>
<dbReference type="GO" id="GO:0006355">
    <property type="term" value="P:regulation of DNA-templated transcription"/>
    <property type="evidence" value="ECO:0007669"/>
    <property type="project" value="InterPro"/>
</dbReference>
<dbReference type="Gene3D" id="3.40.50.300">
    <property type="entry name" value="P-loop containing nucleotide triphosphate hydrolases"/>
    <property type="match status" value="1"/>
</dbReference>
<dbReference type="AlphaFoldDB" id="A0A4V5V0B6"/>
<evidence type="ECO:0000313" key="5">
    <source>
        <dbReference type="Proteomes" id="UP000308705"/>
    </source>
</evidence>
<accession>A0A4V5V0B6</accession>
<dbReference type="EMBL" id="SZQA01000001">
    <property type="protein sequence ID" value="TKK91743.1"/>
    <property type="molecule type" value="Genomic_DNA"/>
</dbReference>
<dbReference type="OrthoDB" id="3197423at2"/>
<dbReference type="SUPFAM" id="SSF46894">
    <property type="entry name" value="C-terminal effector domain of the bipartite response regulators"/>
    <property type="match status" value="1"/>
</dbReference>
<evidence type="ECO:0000256" key="2">
    <source>
        <dbReference type="ARBA" id="ARBA00022840"/>
    </source>
</evidence>
<dbReference type="Pfam" id="PF13191">
    <property type="entry name" value="AAA_16"/>
    <property type="match status" value="1"/>
</dbReference>
<dbReference type="InterPro" id="IPR016032">
    <property type="entry name" value="Sig_transdc_resp-reg_C-effctor"/>
</dbReference>
<keyword evidence="2" id="KW-0067">ATP-binding</keyword>
<keyword evidence="5" id="KW-1185">Reference proteome</keyword>
<dbReference type="PRINTS" id="PR00038">
    <property type="entry name" value="HTHLUXR"/>
</dbReference>
<dbReference type="PANTHER" id="PTHR16305">
    <property type="entry name" value="TESTICULAR SOLUBLE ADENYLYL CYCLASE"/>
    <property type="match status" value="1"/>
</dbReference>
<dbReference type="SUPFAM" id="SSF52540">
    <property type="entry name" value="P-loop containing nucleoside triphosphate hydrolases"/>
    <property type="match status" value="1"/>
</dbReference>
<dbReference type="PROSITE" id="PS50043">
    <property type="entry name" value="HTH_LUXR_2"/>
    <property type="match status" value="1"/>
</dbReference>
<dbReference type="GO" id="GO:0003677">
    <property type="term" value="F:DNA binding"/>
    <property type="evidence" value="ECO:0007669"/>
    <property type="project" value="InterPro"/>
</dbReference>
<protein>
    <submittedName>
        <fullName evidence="4">Helix-turn-helix transcriptional regulator</fullName>
    </submittedName>
</protein>
<name>A0A4V5V0B6_9ACTN</name>
<dbReference type="InterPro" id="IPR011990">
    <property type="entry name" value="TPR-like_helical_dom_sf"/>
</dbReference>
<evidence type="ECO:0000313" key="4">
    <source>
        <dbReference type="EMBL" id="TKK91743.1"/>
    </source>
</evidence>
<dbReference type="GO" id="GO:0005737">
    <property type="term" value="C:cytoplasm"/>
    <property type="evidence" value="ECO:0007669"/>
    <property type="project" value="TreeGrafter"/>
</dbReference>
<dbReference type="Gene3D" id="1.10.10.10">
    <property type="entry name" value="Winged helix-like DNA-binding domain superfamily/Winged helix DNA-binding domain"/>
    <property type="match status" value="1"/>
</dbReference>
<dbReference type="InterPro" id="IPR000792">
    <property type="entry name" value="Tscrpt_reg_LuxR_C"/>
</dbReference>